<feature type="compositionally biased region" description="Acidic residues" evidence="1">
    <location>
        <begin position="71"/>
        <end position="83"/>
    </location>
</feature>
<reference evidence="2 3" key="1">
    <citation type="submission" date="2023-05" db="EMBL/GenBank/DDBJ databases">
        <title>Corynebacterium suedekumii sp. nov. and Corynebacterium breve sp. nov. isolated from raw cow's milk.</title>
        <authorList>
            <person name="Baer M.K."/>
            <person name="Mehl L."/>
            <person name="Hellmuth R."/>
            <person name="Marke G."/>
            <person name="Lipski A."/>
        </authorList>
    </citation>
    <scope>NUCLEOTIDE SEQUENCE [LARGE SCALE GENOMIC DNA]</scope>
    <source>
        <strain evidence="2 3">LM112</strain>
    </source>
</reference>
<proteinExistence type="predicted"/>
<accession>A0ABY8VNX5</accession>
<organism evidence="2 3">
    <name type="scientific">Corynebacterium suedekumii</name>
    <dbReference type="NCBI Taxonomy" id="3049801"/>
    <lineage>
        <taxon>Bacteria</taxon>
        <taxon>Bacillati</taxon>
        <taxon>Actinomycetota</taxon>
        <taxon>Actinomycetes</taxon>
        <taxon>Mycobacteriales</taxon>
        <taxon>Corynebacteriaceae</taxon>
        <taxon>Corynebacterium</taxon>
    </lineage>
</organism>
<feature type="compositionally biased region" description="Acidic residues" evidence="1">
    <location>
        <begin position="53"/>
        <end position="62"/>
    </location>
</feature>
<dbReference type="EMBL" id="CP126970">
    <property type="protein sequence ID" value="WIM70495.1"/>
    <property type="molecule type" value="Genomic_DNA"/>
</dbReference>
<evidence type="ECO:0000313" key="2">
    <source>
        <dbReference type="EMBL" id="WIM70495.1"/>
    </source>
</evidence>
<protein>
    <submittedName>
        <fullName evidence="2">Uncharacterized protein</fullName>
    </submittedName>
</protein>
<feature type="compositionally biased region" description="Acidic residues" evidence="1">
    <location>
        <begin position="119"/>
        <end position="128"/>
    </location>
</feature>
<feature type="compositionally biased region" description="Basic and acidic residues" evidence="1">
    <location>
        <begin position="108"/>
        <end position="118"/>
    </location>
</feature>
<dbReference type="RefSeq" id="WP_284875084.1">
    <property type="nucleotide sequence ID" value="NZ_CP126970.1"/>
</dbReference>
<dbReference type="Proteomes" id="UP001238805">
    <property type="component" value="Chromosome"/>
</dbReference>
<keyword evidence="3" id="KW-1185">Reference proteome</keyword>
<sequence length="128" mass="13268">MNDPDDQAVLPPLDQLHGTDAGLDPTALDSMLAVATDPSTPDPGVDPGLDGLSSEEDVDLADLGDPADPADQGDIDETDEGDLDLPPLHDELAPLDDDYSGDPGSHVDTGDYAEHMDPGDLDDPLADL</sequence>
<gene>
    <name evidence="2" type="ORF">QP029_01105</name>
</gene>
<name>A0ABY8VNX5_9CORY</name>
<evidence type="ECO:0000313" key="3">
    <source>
        <dbReference type="Proteomes" id="UP001238805"/>
    </source>
</evidence>
<evidence type="ECO:0000256" key="1">
    <source>
        <dbReference type="SAM" id="MobiDB-lite"/>
    </source>
</evidence>
<feature type="region of interest" description="Disordered" evidence="1">
    <location>
        <begin position="1"/>
        <end position="128"/>
    </location>
</feature>